<comment type="caution">
    <text evidence="1">The sequence shown here is derived from an EMBL/GenBank/DDBJ whole genome shotgun (WGS) entry which is preliminary data.</text>
</comment>
<name>A0A9W9JAB6_9EURO</name>
<keyword evidence="2" id="KW-1185">Reference proteome</keyword>
<gene>
    <name evidence="1" type="ORF">N7449_009407</name>
</gene>
<dbReference type="EMBL" id="JAPQKQ010000006">
    <property type="protein sequence ID" value="KAJ5193265.1"/>
    <property type="molecule type" value="Genomic_DNA"/>
</dbReference>
<proteinExistence type="predicted"/>
<protein>
    <submittedName>
        <fullName evidence="1">Uncharacterized protein</fullName>
    </submittedName>
</protein>
<sequence length="114" mass="13337">MNDICVVTSEMLTDADRYEAFCRQSCSMRLFRTSISTHALYMVRERLQAVKLEHFKLSWSISILLVRDQAQGFYSGLNTIDSTQDTISRSPYFNKRVFEEVVTYSLACNRETWD</sequence>
<evidence type="ECO:0000313" key="2">
    <source>
        <dbReference type="Proteomes" id="UP001150942"/>
    </source>
</evidence>
<reference evidence="1" key="2">
    <citation type="journal article" date="2023" name="IMA Fungus">
        <title>Comparative genomic study of the Penicillium genus elucidates a diverse pangenome and 15 lateral gene transfer events.</title>
        <authorList>
            <person name="Petersen C."/>
            <person name="Sorensen T."/>
            <person name="Nielsen M.R."/>
            <person name="Sondergaard T.E."/>
            <person name="Sorensen J.L."/>
            <person name="Fitzpatrick D.A."/>
            <person name="Frisvad J.C."/>
            <person name="Nielsen K.L."/>
        </authorList>
    </citation>
    <scope>NUCLEOTIDE SEQUENCE</scope>
    <source>
        <strain evidence="1">IBT 20477</strain>
    </source>
</reference>
<dbReference type="AlphaFoldDB" id="A0A9W9JAB6"/>
<reference evidence="1" key="1">
    <citation type="submission" date="2022-11" db="EMBL/GenBank/DDBJ databases">
        <authorList>
            <person name="Petersen C."/>
        </authorList>
    </citation>
    <scope>NUCLEOTIDE SEQUENCE</scope>
    <source>
        <strain evidence="1">IBT 20477</strain>
    </source>
</reference>
<dbReference type="OrthoDB" id="167809at2759"/>
<evidence type="ECO:0000313" key="1">
    <source>
        <dbReference type="EMBL" id="KAJ5193265.1"/>
    </source>
</evidence>
<dbReference type="Proteomes" id="UP001150942">
    <property type="component" value="Unassembled WGS sequence"/>
</dbReference>
<accession>A0A9W9JAB6</accession>
<organism evidence="1 2">
    <name type="scientific">Penicillium cf. viridicatum</name>
    <dbReference type="NCBI Taxonomy" id="2972119"/>
    <lineage>
        <taxon>Eukaryota</taxon>
        <taxon>Fungi</taxon>
        <taxon>Dikarya</taxon>
        <taxon>Ascomycota</taxon>
        <taxon>Pezizomycotina</taxon>
        <taxon>Eurotiomycetes</taxon>
        <taxon>Eurotiomycetidae</taxon>
        <taxon>Eurotiales</taxon>
        <taxon>Aspergillaceae</taxon>
        <taxon>Penicillium</taxon>
    </lineage>
</organism>